<dbReference type="SUPFAM" id="SSF102645">
    <property type="entry name" value="CoaB-like"/>
    <property type="match status" value="1"/>
</dbReference>
<dbReference type="InterPro" id="IPR036551">
    <property type="entry name" value="Flavin_trans-like"/>
</dbReference>
<feature type="binding site" evidence="3">
    <location>
        <position position="357"/>
    </location>
    <ligand>
        <name>CTP</name>
        <dbReference type="ChEBI" id="CHEBI:37563"/>
    </ligand>
</feature>
<keyword evidence="2 3" id="KW-0456">Lyase</keyword>
<dbReference type="InterPro" id="IPR005252">
    <property type="entry name" value="CoaBC"/>
</dbReference>
<feature type="region of interest" description="Phosphopantothenate--cysteine ligase" evidence="3">
    <location>
        <begin position="207"/>
        <end position="421"/>
    </location>
</feature>
<dbReference type="GO" id="GO:0015937">
    <property type="term" value="P:coenzyme A biosynthetic process"/>
    <property type="evidence" value="ECO:0007669"/>
    <property type="project" value="UniProtKB-UniRule"/>
</dbReference>
<dbReference type="EC" id="6.3.2.5" evidence="3"/>
<feature type="region of interest" description="Phosphopantothenoylcysteine decarboxylase" evidence="3">
    <location>
        <begin position="1"/>
        <end position="206"/>
    </location>
</feature>
<dbReference type="EC" id="4.1.1.36" evidence="3"/>
<evidence type="ECO:0000256" key="3">
    <source>
        <dbReference type="HAMAP-Rule" id="MF_02225"/>
    </source>
</evidence>
<comment type="cofactor">
    <cofactor evidence="3">
        <name>Mg(2+)</name>
        <dbReference type="ChEBI" id="CHEBI:18420"/>
    </cofactor>
</comment>
<reference evidence="7 8" key="1">
    <citation type="submission" date="2018-08" db="EMBL/GenBank/DDBJ databases">
        <title>Acidipila sp. 4G-K13, an acidobacterium isolated from forest soil.</title>
        <authorList>
            <person name="Gao Z.-H."/>
            <person name="Qiu L.-H."/>
        </authorList>
    </citation>
    <scope>NUCLEOTIDE SEQUENCE [LARGE SCALE GENOMIC DNA]</scope>
    <source>
        <strain evidence="7 8">4G-K13</strain>
    </source>
</reference>
<keyword evidence="3 4" id="KW-0285">Flavoprotein</keyword>
<evidence type="ECO:0000256" key="2">
    <source>
        <dbReference type="ARBA" id="ARBA00023239"/>
    </source>
</evidence>
<dbReference type="GO" id="GO:0071513">
    <property type="term" value="C:phosphopantothenoylcysteine decarboxylase complex"/>
    <property type="evidence" value="ECO:0007669"/>
    <property type="project" value="TreeGrafter"/>
</dbReference>
<comment type="cofactor">
    <cofactor evidence="3">
        <name>FMN</name>
        <dbReference type="ChEBI" id="CHEBI:58210"/>
    </cofactor>
    <text evidence="3">Binds 1 FMN per subunit.</text>
</comment>
<comment type="caution">
    <text evidence="7">The sequence shown here is derived from an EMBL/GenBank/DDBJ whole genome shotgun (WGS) entry which is preliminary data.</text>
</comment>
<comment type="function">
    <text evidence="3">Catalyzes two sequential steps in the biosynthesis of coenzyme A. In the first step cysteine is conjugated to 4'-phosphopantothenate to form 4-phosphopantothenoylcysteine. In the second step the latter compound is decarboxylated to form 4'-phosphopantotheine.</text>
</comment>
<dbReference type="Gene3D" id="3.40.50.1950">
    <property type="entry name" value="Flavin prenyltransferase-like"/>
    <property type="match status" value="1"/>
</dbReference>
<feature type="binding site" evidence="3">
    <location>
        <position position="305"/>
    </location>
    <ligand>
        <name>CTP</name>
        <dbReference type="ChEBI" id="CHEBI:37563"/>
    </ligand>
</feature>
<keyword evidence="3" id="KW-0479">Metal-binding</keyword>
<dbReference type="EMBL" id="QVQT01000002">
    <property type="protein sequence ID" value="RFU17462.1"/>
    <property type="molecule type" value="Genomic_DNA"/>
</dbReference>
<feature type="active site" description="Proton donor" evidence="3">
    <location>
        <position position="174"/>
    </location>
</feature>
<name>A0A372IRB5_9BACT</name>
<feature type="binding site" evidence="3">
    <location>
        <position position="353"/>
    </location>
    <ligand>
        <name>CTP</name>
        <dbReference type="ChEBI" id="CHEBI:37563"/>
    </ligand>
</feature>
<protein>
    <recommendedName>
        <fullName evidence="3">Coenzyme A biosynthesis bifunctional protein CoaBC</fullName>
    </recommendedName>
    <alternativeName>
        <fullName evidence="3">DNA/pantothenate metabolism flavoprotein</fullName>
    </alternativeName>
    <alternativeName>
        <fullName evidence="3">Phosphopantothenoylcysteine synthetase/decarboxylase</fullName>
        <shortName evidence="3">PPCS-PPCDC</shortName>
    </alternativeName>
    <domain>
        <recommendedName>
            <fullName evidence="3">Phosphopantothenoylcysteine decarboxylase</fullName>
            <shortName evidence="3">PPC decarboxylase</shortName>
            <shortName evidence="3">PPC-DC</shortName>
            <ecNumber evidence="3">4.1.1.36</ecNumber>
        </recommendedName>
        <alternativeName>
            <fullName evidence="3">CoaC</fullName>
        </alternativeName>
    </domain>
    <domain>
        <recommendedName>
            <fullName evidence="3">Phosphopantothenate--cysteine ligase</fullName>
            <ecNumber evidence="3">6.3.2.5</ecNumber>
        </recommendedName>
        <alternativeName>
            <fullName evidence="3">CoaB</fullName>
        </alternativeName>
        <alternativeName>
            <fullName evidence="3">Phosphopantothenoylcysteine synthetase</fullName>
            <shortName evidence="3">PPC synthetase</shortName>
            <shortName evidence="3">PPC-S</shortName>
        </alternativeName>
    </domain>
</protein>
<feature type="domain" description="Flavoprotein" evidence="5">
    <location>
        <begin position="1"/>
        <end position="195"/>
    </location>
</feature>
<comment type="caution">
    <text evidence="3">Lacks conserved residue(s) required for the propagation of feature annotation.</text>
</comment>
<proteinExistence type="inferred from homology"/>
<dbReference type="UniPathway" id="UPA00241">
    <property type="reaction ID" value="UER00353"/>
</dbReference>
<dbReference type="PANTHER" id="PTHR14359">
    <property type="entry name" value="HOMO-OLIGOMERIC FLAVIN CONTAINING CYS DECARBOXYLASE FAMILY"/>
    <property type="match status" value="1"/>
</dbReference>
<feature type="domain" description="DNA/pantothenate metabolism flavoprotein C-terminal" evidence="6">
    <location>
        <begin position="202"/>
        <end position="410"/>
    </location>
</feature>
<keyword evidence="3 4" id="KW-0288">FMN</keyword>
<comment type="catalytic activity">
    <reaction evidence="3 4">
        <text>(R)-4'-phosphopantothenate + L-cysteine + CTP = N-[(R)-4-phosphopantothenoyl]-L-cysteine + CMP + diphosphate + H(+)</text>
        <dbReference type="Rhea" id="RHEA:19397"/>
        <dbReference type="ChEBI" id="CHEBI:10986"/>
        <dbReference type="ChEBI" id="CHEBI:15378"/>
        <dbReference type="ChEBI" id="CHEBI:33019"/>
        <dbReference type="ChEBI" id="CHEBI:35235"/>
        <dbReference type="ChEBI" id="CHEBI:37563"/>
        <dbReference type="ChEBI" id="CHEBI:59458"/>
        <dbReference type="ChEBI" id="CHEBI:60377"/>
        <dbReference type="EC" id="6.3.2.5"/>
    </reaction>
</comment>
<evidence type="ECO:0000313" key="7">
    <source>
        <dbReference type="EMBL" id="RFU17462.1"/>
    </source>
</evidence>
<dbReference type="NCBIfam" id="TIGR00521">
    <property type="entry name" value="coaBC_dfp"/>
    <property type="match status" value="1"/>
</dbReference>
<evidence type="ECO:0000259" key="5">
    <source>
        <dbReference type="Pfam" id="PF02441"/>
    </source>
</evidence>
<accession>A0A372IRB5</accession>
<comment type="similarity">
    <text evidence="3 4">In the C-terminal section; belongs to the PPC synthetase family.</text>
</comment>
<dbReference type="PANTHER" id="PTHR14359:SF6">
    <property type="entry name" value="PHOSPHOPANTOTHENOYLCYSTEINE DECARBOXYLASE"/>
    <property type="match status" value="1"/>
</dbReference>
<keyword evidence="3" id="KW-0460">Magnesium</keyword>
<dbReference type="Pfam" id="PF02441">
    <property type="entry name" value="Flavoprotein"/>
    <property type="match status" value="1"/>
</dbReference>
<gene>
    <name evidence="3 7" type="primary">coaBC</name>
    <name evidence="7" type="ORF">D0Y96_04725</name>
</gene>
<comment type="catalytic activity">
    <reaction evidence="3 4">
        <text>N-[(R)-4-phosphopantothenoyl]-L-cysteine + H(+) = (R)-4'-phosphopantetheine + CO2</text>
        <dbReference type="Rhea" id="RHEA:16793"/>
        <dbReference type="ChEBI" id="CHEBI:15378"/>
        <dbReference type="ChEBI" id="CHEBI:16526"/>
        <dbReference type="ChEBI" id="CHEBI:59458"/>
        <dbReference type="ChEBI" id="CHEBI:61723"/>
        <dbReference type="EC" id="4.1.1.36"/>
    </reaction>
</comment>
<dbReference type="GO" id="GO:0004632">
    <property type="term" value="F:phosphopantothenate--cysteine ligase activity"/>
    <property type="evidence" value="ECO:0007669"/>
    <property type="project" value="UniProtKB-UniRule"/>
</dbReference>
<dbReference type="HAMAP" id="MF_02225">
    <property type="entry name" value="CoaBC"/>
    <property type="match status" value="1"/>
</dbReference>
<keyword evidence="8" id="KW-1185">Reference proteome</keyword>
<comment type="function">
    <text evidence="4">Catalyzes two steps in the biosynthesis of coenzyme A. In the first step cysteine is conjugated to 4'-phosphopantothenate to form 4-phosphopantothenoylcysteine, in the latter compound is decarboxylated to form 4'-phosphopantotheine.</text>
</comment>
<dbReference type="GO" id="GO:0015941">
    <property type="term" value="P:pantothenate catabolic process"/>
    <property type="evidence" value="ECO:0007669"/>
    <property type="project" value="InterPro"/>
</dbReference>
<dbReference type="Pfam" id="PF04127">
    <property type="entry name" value="DFP"/>
    <property type="match status" value="1"/>
</dbReference>
<dbReference type="InterPro" id="IPR035929">
    <property type="entry name" value="CoaB-like_sf"/>
</dbReference>
<comment type="pathway">
    <text evidence="3 4">Cofactor biosynthesis; coenzyme A biosynthesis; CoA from (R)-pantothenate: step 2/5.</text>
</comment>
<comment type="similarity">
    <text evidence="3 4">In the N-terminal section; belongs to the HFCD (homo-oligomeric flavin containing Cys decarboxylase) superfamily.</text>
</comment>
<evidence type="ECO:0000313" key="8">
    <source>
        <dbReference type="Proteomes" id="UP000264702"/>
    </source>
</evidence>
<feature type="binding site" evidence="3">
    <location>
        <position position="295"/>
    </location>
    <ligand>
        <name>CTP</name>
        <dbReference type="ChEBI" id="CHEBI:37563"/>
    </ligand>
</feature>
<dbReference type="InterPro" id="IPR007085">
    <property type="entry name" value="DNA/pantothenate-metab_flavo_C"/>
</dbReference>
<evidence type="ECO:0000256" key="4">
    <source>
        <dbReference type="RuleBase" id="RU364078"/>
    </source>
</evidence>
<dbReference type="Proteomes" id="UP000264702">
    <property type="component" value="Unassembled WGS sequence"/>
</dbReference>
<keyword evidence="1 3" id="KW-0210">Decarboxylase</keyword>
<evidence type="ECO:0000256" key="1">
    <source>
        <dbReference type="ARBA" id="ARBA00022793"/>
    </source>
</evidence>
<dbReference type="GO" id="GO:0046872">
    <property type="term" value="F:metal ion binding"/>
    <property type="evidence" value="ECO:0007669"/>
    <property type="project" value="UniProtKB-KW"/>
</dbReference>
<dbReference type="AlphaFoldDB" id="A0A372IRB5"/>
<keyword evidence="3" id="KW-0511">Multifunctional enzyme</keyword>
<organism evidence="7 8">
    <name type="scientific">Paracidobacterium acidisoli</name>
    <dbReference type="NCBI Taxonomy" id="2303751"/>
    <lineage>
        <taxon>Bacteria</taxon>
        <taxon>Pseudomonadati</taxon>
        <taxon>Acidobacteriota</taxon>
        <taxon>Terriglobia</taxon>
        <taxon>Terriglobales</taxon>
        <taxon>Acidobacteriaceae</taxon>
        <taxon>Paracidobacterium</taxon>
    </lineage>
</organism>
<dbReference type="Gene3D" id="3.40.50.10300">
    <property type="entry name" value="CoaB-like"/>
    <property type="match status" value="1"/>
</dbReference>
<keyword evidence="3 4" id="KW-0436">Ligase</keyword>
<dbReference type="GO" id="GO:0004633">
    <property type="term" value="F:phosphopantothenoylcysteine decarboxylase activity"/>
    <property type="evidence" value="ECO:0007669"/>
    <property type="project" value="UniProtKB-UniRule"/>
</dbReference>
<sequence length="421" mass="44485">MKVTVGVSGGIAAYKAAELVRALQQQALDVHVVMTEGAQRFVQPLTFAALTGHKVITSLWAGGSDAGAGLGADSISHSGSDEAALASAIEHIDAAQTTDALVVAPATADVLAKFAHGIADDFLTTLYLATTAPVIVAPAMNVNMWNHAATQANVETLAERHVKIVAPDAGYLACGMVGAGRLAETSSIVEAVLSVLHRRNDLAGETVLITAGGTREALDPVRFLGNRSSGKMGYALAEAAERRGARVILVTAPTALRPPANVEVVPVVTTEEMRHAVLGRVDQASVVIKAAAVADYKPKMKADQKLKRKGGLTLELEPTEDILAEVAQRRHPEMLVVGFAAETENPVVHGRDKLLRKGADAIVLNDVSREGIGFDSDRNAVTFLTRDTAIDLPEMSKRELADRILEEVIALRRPSLVMSET</sequence>
<dbReference type="GO" id="GO:0010181">
    <property type="term" value="F:FMN binding"/>
    <property type="evidence" value="ECO:0007669"/>
    <property type="project" value="UniProtKB-UniRule"/>
</dbReference>
<evidence type="ECO:0000259" key="6">
    <source>
        <dbReference type="Pfam" id="PF04127"/>
    </source>
</evidence>
<dbReference type="RefSeq" id="WP_117298210.1">
    <property type="nucleotide sequence ID" value="NZ_QVQT02000002.1"/>
</dbReference>
<dbReference type="SUPFAM" id="SSF52507">
    <property type="entry name" value="Homo-oligomeric flavin-containing Cys decarboxylases, HFCD"/>
    <property type="match status" value="1"/>
</dbReference>
<feature type="binding site" evidence="3">
    <location>
        <position position="339"/>
    </location>
    <ligand>
        <name>CTP</name>
        <dbReference type="ChEBI" id="CHEBI:37563"/>
    </ligand>
</feature>
<dbReference type="OrthoDB" id="9802554at2"/>
<comment type="pathway">
    <text evidence="3 4">Cofactor biosynthesis; coenzyme A biosynthesis; CoA from (R)-pantothenate: step 3/5.</text>
</comment>
<dbReference type="InterPro" id="IPR003382">
    <property type="entry name" value="Flavoprotein"/>
</dbReference>